<name>A0ABQ9GXU0_9NEOP</name>
<proteinExistence type="predicted"/>
<feature type="domain" description="DDE-1" evidence="1">
    <location>
        <begin position="97"/>
        <end position="169"/>
    </location>
</feature>
<evidence type="ECO:0000259" key="1">
    <source>
        <dbReference type="Pfam" id="PF03184"/>
    </source>
</evidence>
<dbReference type="EMBL" id="JARBHB010000008">
    <property type="protein sequence ID" value="KAJ8876836.1"/>
    <property type="molecule type" value="Genomic_DNA"/>
</dbReference>
<evidence type="ECO:0000313" key="3">
    <source>
        <dbReference type="Proteomes" id="UP001159363"/>
    </source>
</evidence>
<sequence>MVQLRNIPRKIGKTSENDMSEAVQLILEDKLLIRKAAKAKDISFYTLFRYVRKKKNALPSETVRMKSSYTRNVFTEEQKYFKSHILNDASTGSLGLASQSGWLTHELFPSVMEHFIKNTNSSKENPSVLICDNHKSHLKLRVLDIAKEAGITMLTMPPHSSNKLQPLDITDSEKLGLSLSTSRSLQIQIFYHPKSLIDQNHLKVVNKNKLVIHPTLKKQLMKLQVDLQAPVLCKMAKK</sequence>
<keyword evidence="3" id="KW-1185">Reference proteome</keyword>
<protein>
    <recommendedName>
        <fullName evidence="1">DDE-1 domain-containing protein</fullName>
    </recommendedName>
</protein>
<evidence type="ECO:0000313" key="2">
    <source>
        <dbReference type="EMBL" id="KAJ8876836.1"/>
    </source>
</evidence>
<comment type="caution">
    <text evidence="2">The sequence shown here is derived from an EMBL/GenBank/DDBJ whole genome shotgun (WGS) entry which is preliminary data.</text>
</comment>
<dbReference type="InterPro" id="IPR004875">
    <property type="entry name" value="DDE_SF_endonuclease_dom"/>
</dbReference>
<gene>
    <name evidence="2" type="ORF">PR048_021283</name>
</gene>
<accession>A0ABQ9GXU0</accession>
<dbReference type="Pfam" id="PF03184">
    <property type="entry name" value="DDE_1"/>
    <property type="match status" value="1"/>
</dbReference>
<reference evidence="2 3" key="1">
    <citation type="submission" date="2023-02" db="EMBL/GenBank/DDBJ databases">
        <title>LHISI_Scaffold_Assembly.</title>
        <authorList>
            <person name="Stuart O.P."/>
            <person name="Cleave R."/>
            <person name="Magrath M.J.L."/>
            <person name="Mikheyev A.S."/>
        </authorList>
    </citation>
    <scope>NUCLEOTIDE SEQUENCE [LARGE SCALE GENOMIC DNA]</scope>
    <source>
        <strain evidence="2">Daus_M_001</strain>
        <tissue evidence="2">Leg muscle</tissue>
    </source>
</reference>
<dbReference type="Proteomes" id="UP001159363">
    <property type="component" value="Chromosome 7"/>
</dbReference>
<organism evidence="2 3">
    <name type="scientific">Dryococelus australis</name>
    <dbReference type="NCBI Taxonomy" id="614101"/>
    <lineage>
        <taxon>Eukaryota</taxon>
        <taxon>Metazoa</taxon>
        <taxon>Ecdysozoa</taxon>
        <taxon>Arthropoda</taxon>
        <taxon>Hexapoda</taxon>
        <taxon>Insecta</taxon>
        <taxon>Pterygota</taxon>
        <taxon>Neoptera</taxon>
        <taxon>Polyneoptera</taxon>
        <taxon>Phasmatodea</taxon>
        <taxon>Verophasmatodea</taxon>
        <taxon>Anareolatae</taxon>
        <taxon>Phasmatidae</taxon>
        <taxon>Eurycanthinae</taxon>
        <taxon>Dryococelus</taxon>
    </lineage>
</organism>